<dbReference type="SUPFAM" id="SSF56349">
    <property type="entry name" value="DNA breaking-rejoining enzymes"/>
    <property type="match status" value="1"/>
</dbReference>
<dbReference type="CDD" id="cd00397">
    <property type="entry name" value="DNA_BRE_C"/>
    <property type="match status" value="1"/>
</dbReference>
<sequence>MTVNVDRRLELLLDRIESSEDIADADREALLAFDREMRLLRSTYGDNRRHKLLDHCTRLAENVGGLADALEEKTAAEELVLYIHDNYPNEESNRDYRVALRMFGKRVSDENEVPESLDWISATTSKNYNPMPDPAKMLDWDEHVQPMLRKARFARDKALIAVAWDSGARSGELTELTVGDVTDHKYGLSITVDGKTGQRSVTLIPSVPYLRQWLNVHPAPDEGEAPLWCQLDDPVDVSYQMKLKMLQKPARKAGVSHTSVTFTRMRKSSASYLASQGVSQAHLENHHGWKRGSDVAARYIAVFAEANDREIARAHGLDVEADEQDPIAPLTCPRCNRDTPREEPCCVWCGQAVEHRAVEAIEEEQREKRTELLRLARDDPDLLNELERMQALINLTDADPGLLSDAQAFVNASAD</sequence>
<dbReference type="Pfam" id="PF00589">
    <property type="entry name" value="Phage_integrase"/>
    <property type="match status" value="1"/>
</dbReference>
<accession>A0ABD6AAP6</accession>
<keyword evidence="1" id="KW-0233">DNA recombination</keyword>
<dbReference type="Gene3D" id="1.10.443.10">
    <property type="entry name" value="Intergrase catalytic core"/>
    <property type="match status" value="1"/>
</dbReference>
<evidence type="ECO:0000313" key="4">
    <source>
        <dbReference type="Proteomes" id="UP001596547"/>
    </source>
</evidence>
<proteinExistence type="predicted"/>
<dbReference type="EMBL" id="JBHTBF010000002">
    <property type="protein sequence ID" value="MFC7317240.1"/>
    <property type="molecule type" value="Genomic_DNA"/>
</dbReference>
<dbReference type="GeneID" id="79316101"/>
<evidence type="ECO:0000256" key="1">
    <source>
        <dbReference type="ARBA" id="ARBA00023172"/>
    </source>
</evidence>
<evidence type="ECO:0000259" key="2">
    <source>
        <dbReference type="PROSITE" id="PS51898"/>
    </source>
</evidence>
<dbReference type="PROSITE" id="PS51898">
    <property type="entry name" value="TYR_RECOMBINASE"/>
    <property type="match status" value="1"/>
</dbReference>
<comment type="caution">
    <text evidence="3">The sequence shown here is derived from an EMBL/GenBank/DDBJ whole genome shotgun (WGS) entry which is preliminary data.</text>
</comment>
<dbReference type="GO" id="GO:0006310">
    <property type="term" value="P:DNA recombination"/>
    <property type="evidence" value="ECO:0007669"/>
    <property type="project" value="UniProtKB-KW"/>
</dbReference>
<evidence type="ECO:0000313" key="3">
    <source>
        <dbReference type="EMBL" id="MFC7317240.1"/>
    </source>
</evidence>
<reference evidence="3 4" key="1">
    <citation type="journal article" date="2019" name="Int. J. Syst. Evol. Microbiol.">
        <title>The Global Catalogue of Microorganisms (GCM) 10K type strain sequencing project: providing services to taxonomists for standard genome sequencing and annotation.</title>
        <authorList>
            <consortium name="The Broad Institute Genomics Platform"/>
            <consortium name="The Broad Institute Genome Sequencing Center for Infectious Disease"/>
            <person name="Wu L."/>
            <person name="Ma J."/>
        </authorList>
    </citation>
    <scope>NUCLEOTIDE SEQUENCE [LARGE SCALE GENOMIC DNA]</scope>
    <source>
        <strain evidence="3 4">PSR21</strain>
    </source>
</reference>
<feature type="domain" description="Tyr recombinase" evidence="2">
    <location>
        <begin position="123"/>
        <end position="313"/>
    </location>
</feature>
<name>A0ABD6AAP6_9EURY</name>
<keyword evidence="4" id="KW-1185">Reference proteome</keyword>
<organism evidence="3 4">
    <name type="scientific">Halomarina halobia</name>
    <dbReference type="NCBI Taxonomy" id="3033386"/>
    <lineage>
        <taxon>Archaea</taxon>
        <taxon>Methanobacteriati</taxon>
        <taxon>Methanobacteriota</taxon>
        <taxon>Stenosarchaea group</taxon>
        <taxon>Halobacteria</taxon>
        <taxon>Halobacteriales</taxon>
        <taxon>Natronomonadaceae</taxon>
        <taxon>Halomarina</taxon>
    </lineage>
</organism>
<dbReference type="AlphaFoldDB" id="A0ABD6AAP6"/>
<dbReference type="InterPro" id="IPR011010">
    <property type="entry name" value="DNA_brk_join_enz"/>
</dbReference>
<protein>
    <submittedName>
        <fullName evidence="3">Site-specific integrase</fullName>
    </submittedName>
</protein>
<dbReference type="RefSeq" id="WP_276303508.1">
    <property type="nucleotide sequence ID" value="NZ_CP119992.1"/>
</dbReference>
<dbReference type="Proteomes" id="UP001596547">
    <property type="component" value="Unassembled WGS sequence"/>
</dbReference>
<dbReference type="InterPro" id="IPR002104">
    <property type="entry name" value="Integrase_catalytic"/>
</dbReference>
<dbReference type="InterPro" id="IPR013762">
    <property type="entry name" value="Integrase-like_cat_sf"/>
</dbReference>
<gene>
    <name evidence="3" type="ORF">ACFQPE_10605</name>
</gene>